<protein>
    <submittedName>
        <fullName evidence="1">Protein-L-isoaspartate(D-aspartate) O-methyltransferase</fullName>
    </submittedName>
</protein>
<keyword evidence="2" id="KW-1185">Reference proteome</keyword>
<dbReference type="Pfam" id="PF01135">
    <property type="entry name" value="PCMT"/>
    <property type="match status" value="1"/>
</dbReference>
<dbReference type="CDD" id="cd02440">
    <property type="entry name" value="AdoMet_MTases"/>
    <property type="match status" value="1"/>
</dbReference>
<accession>A0ABU4LM15</accession>
<dbReference type="RefSeq" id="WP_086757781.1">
    <property type="nucleotide sequence ID" value="NZ_JAGJBZ010000005.1"/>
</dbReference>
<gene>
    <name evidence="1" type="ORF">PV517_46080</name>
</gene>
<dbReference type="InterPro" id="IPR029063">
    <property type="entry name" value="SAM-dependent_MTases_sf"/>
</dbReference>
<sequence length="379" mass="41681">MDWEPHARRLADGHLRPESPWWQPITSTPRHLFVPNWWERDTHGRVARNGPDDPEAWLKAAYRNQTLVTRIGTDHADHVEPGTVVPYGRWPTSSSTLPTLIATMYRHAMLGDGSRTLVTTGTGYGTALACRRLGDELVTSVDVDPYLVEAATDRLAVIGLHPHTAVCDITETLPGGVDRIVSTVSVRPVPSSWLRALRPGGRLVTTITGTAMILVADKTQDGGARGFIASDQATFMRTRHGDDYDDASPAAEVWQAADEDGETVSTSRYPLTHVPDSWAVRATLELEEPGIEHRTEQHEGGGRTVWLAHPDGSWARASTKKSRELPLVHQGGPRRLWDLLTDVLDRLIIGGELPVNGARVTITPDGETTLSRGRWAVRL</sequence>
<dbReference type="SUPFAM" id="SSF53335">
    <property type="entry name" value="S-adenosyl-L-methionine-dependent methyltransferases"/>
    <property type="match status" value="1"/>
</dbReference>
<dbReference type="Proteomes" id="UP001271723">
    <property type="component" value="Unassembled WGS sequence"/>
</dbReference>
<dbReference type="EMBL" id="JARAVY010000038">
    <property type="protein sequence ID" value="MDX2916028.1"/>
    <property type="molecule type" value="Genomic_DNA"/>
</dbReference>
<dbReference type="Gene3D" id="3.40.50.150">
    <property type="entry name" value="Vaccinia Virus protein VP39"/>
    <property type="match status" value="1"/>
</dbReference>
<organism evidence="1 2">
    <name type="scientific">Streptomyces griseiscabiei</name>
    <dbReference type="NCBI Taxonomy" id="2993540"/>
    <lineage>
        <taxon>Bacteria</taxon>
        <taxon>Bacillati</taxon>
        <taxon>Actinomycetota</taxon>
        <taxon>Actinomycetes</taxon>
        <taxon>Kitasatosporales</taxon>
        <taxon>Streptomycetaceae</taxon>
        <taxon>Streptomyces</taxon>
    </lineage>
</organism>
<name>A0ABU4LM15_9ACTN</name>
<proteinExistence type="predicted"/>
<reference evidence="1 2" key="1">
    <citation type="journal article" date="2023" name="Microb. Genom.">
        <title>Mesoterricola silvestris gen. nov., sp. nov., Mesoterricola sediminis sp. nov., Geothrix oryzae sp. nov., Geothrix edaphica sp. nov., Geothrix rubra sp. nov., and Geothrix limicola sp. nov., six novel members of Acidobacteriota isolated from soils.</title>
        <authorList>
            <person name="Weisberg A.J."/>
            <person name="Pearce E."/>
            <person name="Kramer C.G."/>
            <person name="Chang J.H."/>
            <person name="Clarke C.R."/>
        </authorList>
    </citation>
    <scope>NUCLEOTIDE SEQUENCE [LARGE SCALE GENOMIC DNA]</scope>
    <source>
        <strain evidence="1 2">NRRL_B-2795</strain>
    </source>
</reference>
<evidence type="ECO:0000313" key="2">
    <source>
        <dbReference type="Proteomes" id="UP001271723"/>
    </source>
</evidence>
<comment type="caution">
    <text evidence="1">The sequence shown here is derived from an EMBL/GenBank/DDBJ whole genome shotgun (WGS) entry which is preliminary data.</text>
</comment>
<evidence type="ECO:0000313" key="1">
    <source>
        <dbReference type="EMBL" id="MDX2916028.1"/>
    </source>
</evidence>